<dbReference type="Proteomes" id="UP000326944">
    <property type="component" value="Chromosome"/>
</dbReference>
<feature type="transmembrane region" description="Helical" evidence="6">
    <location>
        <begin position="15"/>
        <end position="32"/>
    </location>
</feature>
<keyword evidence="9" id="KW-1185">Reference proteome</keyword>
<accession>A0A5P8P2J8</accession>
<protein>
    <submittedName>
        <fullName evidence="8">ComEC/Rec2 family competence protein</fullName>
    </submittedName>
</protein>
<evidence type="ECO:0000256" key="2">
    <source>
        <dbReference type="ARBA" id="ARBA00022475"/>
    </source>
</evidence>
<evidence type="ECO:0000313" key="8">
    <source>
        <dbReference type="EMBL" id="QFR49929.1"/>
    </source>
</evidence>
<dbReference type="InterPro" id="IPR052159">
    <property type="entry name" value="Competence_DNA_uptake"/>
</dbReference>
<evidence type="ECO:0000256" key="5">
    <source>
        <dbReference type="ARBA" id="ARBA00023136"/>
    </source>
</evidence>
<organism evidence="8 9">
    <name type="scientific">Sulfurimonas lithotrophica</name>
    <dbReference type="NCBI Taxonomy" id="2590022"/>
    <lineage>
        <taxon>Bacteria</taxon>
        <taxon>Pseudomonadati</taxon>
        <taxon>Campylobacterota</taxon>
        <taxon>Epsilonproteobacteria</taxon>
        <taxon>Campylobacterales</taxon>
        <taxon>Sulfurimonadaceae</taxon>
        <taxon>Sulfurimonas</taxon>
    </lineage>
</organism>
<reference evidence="8 9" key="1">
    <citation type="submission" date="2019-09" db="EMBL/GenBank/DDBJ databases">
        <title>Sulfurimonas gotlandica sp. nov., a chemoautotrophic and psychrotolerant epsilonproteobacterium isolated from a pelagic redoxcline, and an emended description of the genus Sulfurimonas.</title>
        <authorList>
            <person name="Wang S."/>
            <person name="Jiang L."/>
            <person name="Shao S."/>
        </authorList>
    </citation>
    <scope>NUCLEOTIDE SEQUENCE [LARGE SCALE GENOMIC DNA]</scope>
    <source>
        <strain evidence="8 9">GYSZ_1</strain>
    </source>
</reference>
<dbReference type="NCBIfam" id="TIGR00360">
    <property type="entry name" value="ComEC_N-term"/>
    <property type="match status" value="1"/>
</dbReference>
<keyword evidence="4 6" id="KW-1133">Transmembrane helix</keyword>
<evidence type="ECO:0000256" key="1">
    <source>
        <dbReference type="ARBA" id="ARBA00004651"/>
    </source>
</evidence>
<dbReference type="KEGG" id="sulg:FJR48_09390"/>
<evidence type="ECO:0000259" key="7">
    <source>
        <dbReference type="Pfam" id="PF03772"/>
    </source>
</evidence>
<dbReference type="GO" id="GO:0005886">
    <property type="term" value="C:plasma membrane"/>
    <property type="evidence" value="ECO:0007669"/>
    <property type="project" value="UniProtKB-SubCell"/>
</dbReference>
<sequence length="424" mass="49330">MQLQRLELFSTKKEFLSFLGICLFILFYALLIEYNNYKNLTRFNTALVDAVVSKQYTKTKLTKNGKRKTYQVLKLKADKGFSFYTSAKKDFQNVKDKKLNLEIYTSKISFYEYLTSFYAYSRIKNVDEKISIKERLNDFISKEHTDSNIASIYKALYTATPLNSDLQTSFSNLGISHLLAISGFHLGVLASVLFFMFKLPYKFLQQRYFPYRSYKVDSFIFISITLLAYLLFLDSPPSLLRAFTMLILGFVLYDRGYKIISMQTLLLTVMILLSFSPRLFFSIGFWLSVSGVFYIFLFLIHFKHLSKFWQFVLVPFWVYFMMIPFSVVIFGNFSIYHPLSILWTTLFTLFYPLSILGHLIGQGDIFDSILSSFLSLSSAGYIVNIGLIYLVLHIFLSIVGTVKKPILIFLLIESLLIFLYSLLK</sequence>
<dbReference type="Pfam" id="PF03772">
    <property type="entry name" value="Competence"/>
    <property type="match status" value="1"/>
</dbReference>
<dbReference type="PANTHER" id="PTHR30619">
    <property type="entry name" value="DNA INTERNALIZATION/COMPETENCE PROTEIN COMEC/REC2"/>
    <property type="match status" value="1"/>
</dbReference>
<dbReference type="RefSeq" id="WP_152307877.1">
    <property type="nucleotide sequence ID" value="NZ_CP043617.1"/>
</dbReference>
<name>A0A5P8P2J8_9BACT</name>
<feature type="transmembrane region" description="Helical" evidence="6">
    <location>
        <begin position="312"/>
        <end position="335"/>
    </location>
</feature>
<gene>
    <name evidence="8" type="ORF">FJR48_09390</name>
</gene>
<feature type="transmembrane region" description="Helical" evidence="6">
    <location>
        <begin position="175"/>
        <end position="195"/>
    </location>
</feature>
<feature type="transmembrane region" description="Helical" evidence="6">
    <location>
        <begin position="283"/>
        <end position="300"/>
    </location>
</feature>
<feature type="transmembrane region" description="Helical" evidence="6">
    <location>
        <begin position="341"/>
        <end position="361"/>
    </location>
</feature>
<feature type="transmembrane region" description="Helical" evidence="6">
    <location>
        <begin position="373"/>
        <end position="399"/>
    </location>
</feature>
<proteinExistence type="predicted"/>
<keyword evidence="5 6" id="KW-0472">Membrane</keyword>
<dbReference type="InterPro" id="IPR004477">
    <property type="entry name" value="ComEC_N"/>
</dbReference>
<dbReference type="OrthoDB" id="5372341at2"/>
<feature type="transmembrane region" description="Helical" evidence="6">
    <location>
        <begin position="405"/>
        <end position="423"/>
    </location>
</feature>
<feature type="transmembrane region" description="Helical" evidence="6">
    <location>
        <begin position="260"/>
        <end position="277"/>
    </location>
</feature>
<keyword evidence="2" id="KW-1003">Cell membrane</keyword>
<evidence type="ECO:0000256" key="4">
    <source>
        <dbReference type="ARBA" id="ARBA00022989"/>
    </source>
</evidence>
<feature type="transmembrane region" description="Helical" evidence="6">
    <location>
        <begin position="216"/>
        <end position="232"/>
    </location>
</feature>
<dbReference type="PANTHER" id="PTHR30619:SF7">
    <property type="entry name" value="BETA-LACTAMASE DOMAIN PROTEIN"/>
    <property type="match status" value="1"/>
</dbReference>
<comment type="subcellular location">
    <subcellularLocation>
        <location evidence="1">Cell membrane</location>
        <topology evidence="1">Multi-pass membrane protein</topology>
    </subcellularLocation>
</comment>
<feature type="domain" description="ComEC/Rec2-related protein" evidence="7">
    <location>
        <begin position="162"/>
        <end position="422"/>
    </location>
</feature>
<evidence type="ECO:0000256" key="6">
    <source>
        <dbReference type="SAM" id="Phobius"/>
    </source>
</evidence>
<dbReference type="AlphaFoldDB" id="A0A5P8P2J8"/>
<evidence type="ECO:0000256" key="3">
    <source>
        <dbReference type="ARBA" id="ARBA00022692"/>
    </source>
</evidence>
<keyword evidence="3 6" id="KW-0812">Transmembrane</keyword>
<dbReference type="EMBL" id="CP043617">
    <property type="protein sequence ID" value="QFR49929.1"/>
    <property type="molecule type" value="Genomic_DNA"/>
</dbReference>
<evidence type="ECO:0000313" key="9">
    <source>
        <dbReference type="Proteomes" id="UP000326944"/>
    </source>
</evidence>